<dbReference type="InterPro" id="IPR001296">
    <property type="entry name" value="Glyco_trans_1"/>
</dbReference>
<dbReference type="SUPFAM" id="SSF53756">
    <property type="entry name" value="UDP-Glycosyltransferase/glycogen phosphorylase"/>
    <property type="match status" value="1"/>
</dbReference>
<protein>
    <submittedName>
        <fullName evidence="3">Glycosyltransferase</fullName>
    </submittedName>
</protein>
<keyword evidence="4" id="KW-1185">Reference proteome</keyword>
<dbReference type="PANTHER" id="PTHR46401">
    <property type="entry name" value="GLYCOSYLTRANSFERASE WBBK-RELATED"/>
    <property type="match status" value="1"/>
</dbReference>
<proteinExistence type="predicted"/>
<comment type="caution">
    <text evidence="3">The sequence shown here is derived from an EMBL/GenBank/DDBJ whole genome shotgun (WGS) entry which is preliminary data.</text>
</comment>
<dbReference type="PANTHER" id="PTHR46401:SF2">
    <property type="entry name" value="GLYCOSYLTRANSFERASE WBBK-RELATED"/>
    <property type="match status" value="1"/>
</dbReference>
<dbReference type="Pfam" id="PF00534">
    <property type="entry name" value="Glycos_transf_1"/>
    <property type="match status" value="1"/>
</dbReference>
<evidence type="ECO:0000313" key="3">
    <source>
        <dbReference type="EMBL" id="MBC5833304.1"/>
    </source>
</evidence>
<feature type="domain" description="Glycosyl transferase family 1" evidence="2">
    <location>
        <begin position="191"/>
        <end position="348"/>
    </location>
</feature>
<name>A0ABR7IU67_9FLAO</name>
<evidence type="ECO:0000256" key="1">
    <source>
        <dbReference type="ARBA" id="ARBA00022679"/>
    </source>
</evidence>
<keyword evidence="1" id="KW-0808">Transferase</keyword>
<dbReference type="EMBL" id="JACRUN010000001">
    <property type="protein sequence ID" value="MBC5833304.1"/>
    <property type="molecule type" value="Genomic_DNA"/>
</dbReference>
<organism evidence="3 4">
    <name type="scientific">Flavobacterium bernardetii</name>
    <dbReference type="NCBI Taxonomy" id="2813823"/>
    <lineage>
        <taxon>Bacteria</taxon>
        <taxon>Pseudomonadati</taxon>
        <taxon>Bacteroidota</taxon>
        <taxon>Flavobacteriia</taxon>
        <taxon>Flavobacteriales</taxon>
        <taxon>Flavobacteriaceae</taxon>
        <taxon>Flavobacterium</taxon>
    </lineage>
</organism>
<accession>A0ABR7IU67</accession>
<dbReference type="RefSeq" id="WP_166124562.1">
    <property type="nucleotide sequence ID" value="NZ_JAANOQ010000001.1"/>
</dbReference>
<sequence length="374" mass="43014">MTILINCSNLKVGGGLQVAHSFLYEIKNNVEHQFIVVLSDFLKYQINQSEFPDNFKFFHYSIQPSALKALNGNDKFLSDIEDKYNPEVVFSIFGPTYWQPKAKHICGFAKPDYIYKDSPYFNQISFFQKLKLKAMEFFHMFDFRNNNEGLITESADVTKILQEKVTQKVFTVTNYYNQIFENESLWDKKIVINESEETIKLLTISANYPHKNLAIIKKVIPVLKENFPEFQFKFFLTIDKNEFGILESDTLNDNIEFLGKVTIKQCPNLYSQCDFLFLPTLLECFSASYCEAMFMQKPILTSDLSFATGICGNAASCFDATDAEDIANKIVDLASNKSLQKQLIENGLEQLKTFDTAKVRAQKYLQIITSKDAN</sequence>
<dbReference type="Proteomes" id="UP000605990">
    <property type="component" value="Unassembled WGS sequence"/>
</dbReference>
<reference evidence="3 4" key="1">
    <citation type="submission" date="2020-08" db="EMBL/GenBank/DDBJ databases">
        <title>Description of novel Flavobacterium F-408 isolate.</title>
        <authorList>
            <person name="Saticioglu I.B."/>
            <person name="Duman M."/>
            <person name="Altun S."/>
        </authorList>
    </citation>
    <scope>NUCLEOTIDE SEQUENCE [LARGE SCALE GENOMIC DNA]</scope>
    <source>
        <strain evidence="3 4">F-408</strain>
    </source>
</reference>
<evidence type="ECO:0000259" key="2">
    <source>
        <dbReference type="Pfam" id="PF00534"/>
    </source>
</evidence>
<dbReference type="Gene3D" id="3.40.50.2000">
    <property type="entry name" value="Glycogen Phosphorylase B"/>
    <property type="match status" value="1"/>
</dbReference>
<gene>
    <name evidence="3" type="ORF">H8R27_00260</name>
</gene>
<evidence type="ECO:0000313" key="4">
    <source>
        <dbReference type="Proteomes" id="UP000605990"/>
    </source>
</evidence>